<comment type="cofactor">
    <cofactor evidence="1">
        <name>Fe(2+)</name>
        <dbReference type="ChEBI" id="CHEBI:29033"/>
    </cofactor>
</comment>
<dbReference type="GO" id="GO:0042284">
    <property type="term" value="F:sphingolipid delta-4 desaturase activity"/>
    <property type="evidence" value="ECO:0007669"/>
    <property type="project" value="TreeGrafter"/>
</dbReference>
<comment type="similarity">
    <text evidence="2">Belongs to the fatty acid desaturase type 2 family.</text>
</comment>
<dbReference type="Pfam" id="PF00487">
    <property type="entry name" value="FA_desaturase"/>
    <property type="match status" value="1"/>
</dbReference>
<evidence type="ECO:0000256" key="3">
    <source>
        <dbReference type="SAM" id="Phobius"/>
    </source>
</evidence>
<sequence length="311" mass="35858">MSSHVIPIEGDSWQIQSSRLLSKDVLATLNEKNPRAGWKQLLGHLAIMGISGYFWGTNLANPIIALPALVIYGFTLVSMFAPLHECVHRTAFVNSRVNDAVAWFAGLLSFYNSTFYRYYHKWHHRYTQIPDRDPELSDPKPTNIREYIVEISGFNWWIGKIKSYFRLATGQLEDCPFVSEANRDTVIRSVRIQLAVYFLFLAFFPAYFCLYWLLPLAVGQPILRAILLSEHTGCTNDNNPLTNTRTTLTLWPIRFLMWNMPYHAEHHLYPSIPFHQLAKAHEILQSHFARIEKGYVVVNRQIVGNFGKVTA</sequence>
<protein>
    <submittedName>
        <fullName evidence="5">Fatty acid desaturase</fullName>
        <ecNumber evidence="5">1.14.19.-</ecNumber>
    </submittedName>
</protein>
<evidence type="ECO:0000259" key="4">
    <source>
        <dbReference type="Pfam" id="PF00487"/>
    </source>
</evidence>
<keyword evidence="3" id="KW-1133">Transmembrane helix</keyword>
<dbReference type="PANTHER" id="PTHR12879:SF8">
    <property type="entry name" value="SPHINGOLIPID DELTA(4)-DESATURASE DES1"/>
    <property type="match status" value="1"/>
</dbReference>
<dbReference type="AlphaFoldDB" id="A0AAW9QVP3"/>
<feature type="transmembrane region" description="Helical" evidence="3">
    <location>
        <begin position="194"/>
        <end position="214"/>
    </location>
</feature>
<organism evidence="5 6">
    <name type="scientific">Pannus brasiliensis CCIBt3594</name>
    <dbReference type="NCBI Taxonomy" id="1427578"/>
    <lineage>
        <taxon>Bacteria</taxon>
        <taxon>Bacillati</taxon>
        <taxon>Cyanobacteriota</taxon>
        <taxon>Cyanophyceae</taxon>
        <taxon>Oscillatoriophycideae</taxon>
        <taxon>Chroococcales</taxon>
        <taxon>Microcystaceae</taxon>
        <taxon>Pannus</taxon>
    </lineage>
</organism>
<keyword evidence="3" id="KW-0472">Membrane</keyword>
<name>A0AAW9QVP3_9CHRO</name>
<dbReference type="InterPro" id="IPR005804">
    <property type="entry name" value="FA_desaturase_dom"/>
</dbReference>
<dbReference type="PANTHER" id="PTHR12879">
    <property type="entry name" value="SPHINGOLIPID DELTA 4 DESATURASE/C-4 HYDROXYLASE PROTEIN DES2"/>
    <property type="match status" value="1"/>
</dbReference>
<evidence type="ECO:0000256" key="2">
    <source>
        <dbReference type="ARBA" id="ARBA00008749"/>
    </source>
</evidence>
<feature type="transmembrane region" description="Helical" evidence="3">
    <location>
        <begin position="63"/>
        <end position="81"/>
    </location>
</feature>
<comment type="caution">
    <text evidence="5">The sequence shown here is derived from an EMBL/GenBank/DDBJ whole genome shotgun (WGS) entry which is preliminary data.</text>
</comment>
<dbReference type="EMBL" id="JBAFSM010000015">
    <property type="protein sequence ID" value="MEG3437466.1"/>
    <property type="molecule type" value="Genomic_DNA"/>
</dbReference>
<evidence type="ECO:0000313" key="5">
    <source>
        <dbReference type="EMBL" id="MEG3437466.1"/>
    </source>
</evidence>
<keyword evidence="6" id="KW-1185">Reference proteome</keyword>
<dbReference type="RefSeq" id="WP_332864947.1">
    <property type="nucleotide sequence ID" value="NZ_JBAFSM010000015.1"/>
</dbReference>
<evidence type="ECO:0000256" key="1">
    <source>
        <dbReference type="ARBA" id="ARBA00001954"/>
    </source>
</evidence>
<dbReference type="GO" id="GO:0016020">
    <property type="term" value="C:membrane"/>
    <property type="evidence" value="ECO:0007669"/>
    <property type="project" value="GOC"/>
</dbReference>
<dbReference type="GO" id="GO:0046513">
    <property type="term" value="P:ceramide biosynthetic process"/>
    <property type="evidence" value="ECO:0007669"/>
    <property type="project" value="TreeGrafter"/>
</dbReference>
<proteinExistence type="inferred from homology"/>
<feature type="domain" description="Fatty acid desaturase" evidence="4">
    <location>
        <begin position="64"/>
        <end position="291"/>
    </location>
</feature>
<feature type="transmembrane region" description="Helical" evidence="3">
    <location>
        <begin position="101"/>
        <end position="119"/>
    </location>
</feature>
<evidence type="ECO:0000313" key="6">
    <source>
        <dbReference type="Proteomes" id="UP001328733"/>
    </source>
</evidence>
<accession>A0AAW9QVP3</accession>
<keyword evidence="3" id="KW-0812">Transmembrane</keyword>
<reference evidence="5 6" key="1">
    <citation type="submission" date="2024-01" db="EMBL/GenBank/DDBJ databases">
        <title>Genomic insights into the taxonomy and metabolism of the cyanobacterium Pannus brasiliensis CCIBt3594.</title>
        <authorList>
            <person name="Machado M."/>
            <person name="Botero N.B."/>
            <person name="Andreote A.P.D."/>
            <person name="Feitosa A.M.T."/>
            <person name="Popin R."/>
            <person name="Sivonen K."/>
            <person name="Fiore M.F."/>
        </authorList>
    </citation>
    <scope>NUCLEOTIDE SEQUENCE [LARGE SCALE GENOMIC DNA]</scope>
    <source>
        <strain evidence="5 6">CCIBt3594</strain>
    </source>
</reference>
<dbReference type="Proteomes" id="UP001328733">
    <property type="component" value="Unassembled WGS sequence"/>
</dbReference>
<dbReference type="EC" id="1.14.19.-" evidence="5"/>
<keyword evidence="5" id="KW-0560">Oxidoreductase</keyword>
<gene>
    <name evidence="5" type="ORF">V0288_10080</name>
</gene>